<dbReference type="PANTHER" id="PTHR30485:SF2">
    <property type="entry name" value="BLL0597 PROTEIN"/>
    <property type="match status" value="1"/>
</dbReference>
<accession>A0A437Q6G0</accession>
<reference evidence="8 9" key="1">
    <citation type="submission" date="2019-01" db="EMBL/GenBank/DDBJ databases">
        <authorList>
            <person name="Chen W.-M."/>
        </authorList>
    </citation>
    <scope>NUCLEOTIDE SEQUENCE [LARGE SCALE GENOMIC DNA]</scope>
    <source>
        <strain evidence="8 9">HPM-16</strain>
    </source>
</reference>
<dbReference type="InterPro" id="IPR016174">
    <property type="entry name" value="Di-haem_cyt_TM"/>
</dbReference>
<protein>
    <submittedName>
        <fullName evidence="8">Cytochrome B</fullName>
    </submittedName>
</protein>
<gene>
    <name evidence="8" type="ORF">EOE65_13720</name>
</gene>
<dbReference type="AlphaFoldDB" id="A0A437Q6G0"/>
<sequence>MTQQVEPTTRIQVWDLSIRLFHWALVAAIGYLWYSGEEGGDMTWHMYIGYTVLGLVTYRILWGLVGSHYARFKEFIRSPKATLRYALAFSKGKEPHFVGHNPLGGWMVIALLLLVATQGVTGLFTSDDIFTDGPLVHLVSSDMVSTLSSIHKQTFDFILAAVALHVLAVVYHAVVKKDPIVPAMVTGKKIAPLGTTASTLPLLRAIVIAAVAAATIWAVVNLL</sequence>
<name>A0A437Q6G0_9GAMM</name>
<proteinExistence type="predicted"/>
<evidence type="ECO:0000256" key="6">
    <source>
        <dbReference type="SAM" id="Phobius"/>
    </source>
</evidence>
<feature type="transmembrane region" description="Helical" evidence="6">
    <location>
        <begin position="103"/>
        <end position="124"/>
    </location>
</feature>
<dbReference type="EMBL" id="SACQ01000006">
    <property type="protein sequence ID" value="RVU30102.1"/>
    <property type="molecule type" value="Genomic_DNA"/>
</dbReference>
<evidence type="ECO:0000256" key="5">
    <source>
        <dbReference type="ARBA" id="ARBA00023136"/>
    </source>
</evidence>
<keyword evidence="9" id="KW-1185">Reference proteome</keyword>
<dbReference type="RefSeq" id="WP_127694887.1">
    <property type="nucleotide sequence ID" value="NZ_SACQ01000006.1"/>
</dbReference>
<evidence type="ECO:0000256" key="4">
    <source>
        <dbReference type="ARBA" id="ARBA00022989"/>
    </source>
</evidence>
<dbReference type="InterPro" id="IPR051542">
    <property type="entry name" value="Hydrogenase_cytochrome"/>
</dbReference>
<keyword evidence="4 6" id="KW-1133">Transmembrane helix</keyword>
<evidence type="ECO:0000256" key="2">
    <source>
        <dbReference type="ARBA" id="ARBA00022475"/>
    </source>
</evidence>
<feature type="domain" description="Cytochrome b561 bacterial/Ni-hydrogenase" evidence="7">
    <location>
        <begin position="13"/>
        <end position="187"/>
    </location>
</feature>
<comment type="subcellular location">
    <subcellularLocation>
        <location evidence="1">Cell membrane</location>
        <topology evidence="1">Multi-pass membrane protein</topology>
    </subcellularLocation>
</comment>
<dbReference type="Pfam" id="PF01292">
    <property type="entry name" value="Ni_hydr_CYTB"/>
    <property type="match status" value="1"/>
</dbReference>
<evidence type="ECO:0000256" key="3">
    <source>
        <dbReference type="ARBA" id="ARBA00022692"/>
    </source>
</evidence>
<dbReference type="GO" id="GO:0009055">
    <property type="term" value="F:electron transfer activity"/>
    <property type="evidence" value="ECO:0007669"/>
    <property type="project" value="InterPro"/>
</dbReference>
<dbReference type="PANTHER" id="PTHR30485">
    <property type="entry name" value="NI/FE-HYDROGENASE 1 B-TYPE CYTOCHROME SUBUNIT"/>
    <property type="match status" value="1"/>
</dbReference>
<evidence type="ECO:0000313" key="9">
    <source>
        <dbReference type="Proteomes" id="UP000282818"/>
    </source>
</evidence>
<evidence type="ECO:0000313" key="8">
    <source>
        <dbReference type="EMBL" id="RVU30102.1"/>
    </source>
</evidence>
<dbReference type="GO" id="GO:0005886">
    <property type="term" value="C:plasma membrane"/>
    <property type="evidence" value="ECO:0007669"/>
    <property type="project" value="UniProtKB-SubCell"/>
</dbReference>
<feature type="transmembrane region" description="Helical" evidence="6">
    <location>
        <begin position="48"/>
        <end position="70"/>
    </location>
</feature>
<dbReference type="Gene3D" id="1.20.950.20">
    <property type="entry name" value="Transmembrane di-heme cytochromes, Chain C"/>
    <property type="match status" value="1"/>
</dbReference>
<evidence type="ECO:0000259" key="7">
    <source>
        <dbReference type="Pfam" id="PF01292"/>
    </source>
</evidence>
<dbReference type="InterPro" id="IPR011577">
    <property type="entry name" value="Cyt_b561_bac/Ni-Hgenase"/>
</dbReference>
<feature type="transmembrane region" description="Helical" evidence="6">
    <location>
        <begin position="20"/>
        <end position="36"/>
    </location>
</feature>
<keyword evidence="2" id="KW-1003">Cell membrane</keyword>
<feature type="transmembrane region" description="Helical" evidence="6">
    <location>
        <begin position="157"/>
        <end position="175"/>
    </location>
</feature>
<comment type="caution">
    <text evidence="8">The sequence shown here is derived from an EMBL/GenBank/DDBJ whole genome shotgun (WGS) entry which is preliminary data.</text>
</comment>
<keyword evidence="5 6" id="KW-0472">Membrane</keyword>
<dbReference type="SUPFAM" id="SSF81342">
    <property type="entry name" value="Transmembrane di-heme cytochromes"/>
    <property type="match status" value="1"/>
</dbReference>
<dbReference type="Proteomes" id="UP000282818">
    <property type="component" value="Unassembled WGS sequence"/>
</dbReference>
<evidence type="ECO:0000256" key="1">
    <source>
        <dbReference type="ARBA" id="ARBA00004651"/>
    </source>
</evidence>
<dbReference type="GO" id="GO:0022904">
    <property type="term" value="P:respiratory electron transport chain"/>
    <property type="evidence" value="ECO:0007669"/>
    <property type="project" value="InterPro"/>
</dbReference>
<feature type="transmembrane region" description="Helical" evidence="6">
    <location>
        <begin position="196"/>
        <end position="220"/>
    </location>
</feature>
<dbReference type="GO" id="GO:0020037">
    <property type="term" value="F:heme binding"/>
    <property type="evidence" value="ECO:0007669"/>
    <property type="project" value="TreeGrafter"/>
</dbReference>
<organism evidence="8 9">
    <name type="scientific">Neptunomonas marina</name>
    <dbReference type="NCBI Taxonomy" id="1815562"/>
    <lineage>
        <taxon>Bacteria</taxon>
        <taxon>Pseudomonadati</taxon>
        <taxon>Pseudomonadota</taxon>
        <taxon>Gammaproteobacteria</taxon>
        <taxon>Oceanospirillales</taxon>
        <taxon>Oceanospirillaceae</taxon>
        <taxon>Neptunomonas</taxon>
    </lineage>
</organism>
<keyword evidence="3 6" id="KW-0812">Transmembrane</keyword>